<reference evidence="4" key="1">
    <citation type="submission" date="2016-10" db="EMBL/GenBank/DDBJ databases">
        <authorList>
            <person name="Varghese N."/>
            <person name="Submissions S."/>
        </authorList>
    </citation>
    <scope>NUCLEOTIDE SEQUENCE [LARGE SCALE GENOMIC DNA]</scope>
    <source>
        <strain evidence="4">DSM 24740</strain>
    </source>
</reference>
<keyword evidence="1" id="KW-0732">Signal</keyword>
<evidence type="ECO:0000259" key="2">
    <source>
        <dbReference type="Pfam" id="PF19573"/>
    </source>
</evidence>
<dbReference type="Proteomes" id="UP000199021">
    <property type="component" value="Unassembled WGS sequence"/>
</dbReference>
<dbReference type="InParanoid" id="A0A1H9CDD2"/>
<dbReference type="SUPFAM" id="SSF56925">
    <property type="entry name" value="OMPA-like"/>
    <property type="match status" value="1"/>
</dbReference>
<organism evidence="3 4">
    <name type="scientific">Neolewinella agarilytica</name>
    <dbReference type="NCBI Taxonomy" id="478744"/>
    <lineage>
        <taxon>Bacteria</taxon>
        <taxon>Pseudomonadati</taxon>
        <taxon>Bacteroidota</taxon>
        <taxon>Saprospiria</taxon>
        <taxon>Saprospirales</taxon>
        <taxon>Lewinellaceae</taxon>
        <taxon>Neolewinella</taxon>
    </lineage>
</organism>
<dbReference type="OrthoDB" id="654178at2"/>
<dbReference type="AlphaFoldDB" id="A0A1H9CDD2"/>
<dbReference type="EMBL" id="FOFB01000004">
    <property type="protein sequence ID" value="SEP99196.1"/>
    <property type="molecule type" value="Genomic_DNA"/>
</dbReference>
<feature type="chain" id="PRO_5011755168" evidence="1">
    <location>
        <begin position="25"/>
        <end position="287"/>
    </location>
</feature>
<evidence type="ECO:0000313" key="3">
    <source>
        <dbReference type="EMBL" id="SEP99196.1"/>
    </source>
</evidence>
<feature type="domain" description="DUF6089" evidence="2">
    <location>
        <begin position="17"/>
        <end position="222"/>
    </location>
</feature>
<protein>
    <submittedName>
        <fullName evidence="3">Outer membrane protein beta-barrel domain-containing protein</fullName>
    </submittedName>
</protein>
<dbReference type="RefSeq" id="WP_090166064.1">
    <property type="nucleotide sequence ID" value="NZ_FOFB01000004.1"/>
</dbReference>
<dbReference type="Pfam" id="PF19573">
    <property type="entry name" value="DUF6089"/>
    <property type="match status" value="1"/>
</dbReference>
<sequence>MRTRLYCFLALALSISLSAPQLSAQNLEIGIKAGGALYSGDLSPGEFGLYFEDLNFAGGAYLRYRPTTRFGIRVNGNFGRLSAEDNAVVPDETGERVTVSRNFRTKLSEFNAVLEYDLFYLGDRDRNFFAPYAYAGIGVLSFNPESEIDGVYTELQPLRTEAQGQDPTRYDVTPYELTKAVFVFGGGVRVRFADRIVVGLEIGGRNTFTDYIDDITNRQVNYLDVISGPGGTLAGQFSNPAVTNPAEVTDLEYRRGGEYNDFYFVGGLTLGITIGQGGSNKSGCYKF</sequence>
<proteinExistence type="predicted"/>
<evidence type="ECO:0000256" key="1">
    <source>
        <dbReference type="SAM" id="SignalP"/>
    </source>
</evidence>
<dbReference type="STRING" id="478744.SAMN05444359_104158"/>
<dbReference type="InterPro" id="IPR045743">
    <property type="entry name" value="DUF6089"/>
</dbReference>
<evidence type="ECO:0000313" key="4">
    <source>
        <dbReference type="Proteomes" id="UP000199021"/>
    </source>
</evidence>
<name>A0A1H9CDD2_9BACT</name>
<keyword evidence="4" id="KW-1185">Reference proteome</keyword>
<accession>A0A1H9CDD2</accession>
<gene>
    <name evidence="3" type="ORF">SAMN05444359_104158</name>
</gene>
<feature type="signal peptide" evidence="1">
    <location>
        <begin position="1"/>
        <end position="24"/>
    </location>
</feature>
<dbReference type="InterPro" id="IPR011250">
    <property type="entry name" value="OMP/PagP_B-barrel"/>
</dbReference>